<keyword evidence="4" id="KW-0812">Transmembrane</keyword>
<feature type="transmembrane region" description="Helical" evidence="4">
    <location>
        <begin position="244"/>
        <end position="271"/>
    </location>
</feature>
<keyword evidence="4" id="KW-0472">Membrane</keyword>
<protein>
    <submittedName>
        <fullName evidence="5">Major facilitator superfamily</fullName>
    </submittedName>
</protein>
<feature type="transmembrane region" description="Helical" evidence="4">
    <location>
        <begin position="171"/>
        <end position="191"/>
    </location>
</feature>
<dbReference type="EMBL" id="NPIC01000009">
    <property type="protein sequence ID" value="RDL33056.1"/>
    <property type="molecule type" value="Genomic_DNA"/>
</dbReference>
<name>A0A370TEE3_9HELO</name>
<feature type="region of interest" description="Disordered" evidence="3">
    <location>
        <begin position="1"/>
        <end position="43"/>
    </location>
</feature>
<evidence type="ECO:0000256" key="3">
    <source>
        <dbReference type="SAM" id="MobiDB-lite"/>
    </source>
</evidence>
<comment type="caution">
    <text evidence="5">The sequence shown here is derived from an EMBL/GenBank/DDBJ whole genome shotgun (WGS) entry which is preliminary data.</text>
</comment>
<evidence type="ECO:0000256" key="4">
    <source>
        <dbReference type="SAM" id="Phobius"/>
    </source>
</evidence>
<evidence type="ECO:0000256" key="1">
    <source>
        <dbReference type="ARBA" id="ARBA00004141"/>
    </source>
</evidence>
<dbReference type="Gene3D" id="1.20.1250.20">
    <property type="entry name" value="MFS general substrate transporter like domains"/>
    <property type="match status" value="2"/>
</dbReference>
<sequence>MDTQSSQVERAEPKYGAMDSDSALPEDDIRENTNDTDPPPDGGVRAWSQVFAGHLIVAIAWGYPSSFGVFQTYYEHALPYSPSDISWIGGVQVFAILFISAVSGRATDAGLARPIVFLGSVIILIGTFTTSLATEYWQIFLAQGLCVGIGLGLIWLPSITLISHYFVRKRVLALTTAATGTSTGGMIFPAMIQYLTPKIGFPWAVRCMAFVVFFMLIIINLLLRTRLPPRKSGPLVEWGAFKEPPYVLFTFGVFLLYWTLYFAFFYIQVYATEKLGFDETTSVNLLIIINGAGIPARIPCGYLADRYLGPLNVLIPWVALCGVLMFCWAAVHNTAGLYAFAIFYGVASAAAMGLFAGTVPSLTKDMSKIGTRVGMILTLMSVGPLTGPSVAGALIAGTGGGYLAPQIWAGSALFLGAGSLVAARVWTSGWHLKVKI</sequence>
<gene>
    <name evidence="5" type="ORF">BP5553_08495</name>
</gene>
<dbReference type="InterPro" id="IPR050327">
    <property type="entry name" value="Proton-linked_MCT"/>
</dbReference>
<evidence type="ECO:0000313" key="5">
    <source>
        <dbReference type="EMBL" id="RDL33056.1"/>
    </source>
</evidence>
<reference evidence="5 6" key="1">
    <citation type="journal article" date="2018" name="IMA Fungus">
        <title>IMA Genome-F 9: Draft genome sequence of Annulohypoxylon stygium, Aspergillus mulundensis, Berkeleyomyces basicola (syn. Thielaviopsis basicola), Ceratocystis smalleyi, two Cercospora beticola strains, Coleophoma cylindrospora, Fusarium fracticaudum, Phialophora cf. hyalina, and Morchella septimelata.</title>
        <authorList>
            <person name="Wingfield B.D."/>
            <person name="Bills G.F."/>
            <person name="Dong Y."/>
            <person name="Huang W."/>
            <person name="Nel W.J."/>
            <person name="Swalarsk-Parry B.S."/>
            <person name="Vaghefi N."/>
            <person name="Wilken P.M."/>
            <person name="An Z."/>
            <person name="de Beer Z.W."/>
            <person name="De Vos L."/>
            <person name="Chen L."/>
            <person name="Duong T.A."/>
            <person name="Gao Y."/>
            <person name="Hammerbacher A."/>
            <person name="Kikkert J.R."/>
            <person name="Li Y."/>
            <person name="Li H."/>
            <person name="Li K."/>
            <person name="Li Q."/>
            <person name="Liu X."/>
            <person name="Ma X."/>
            <person name="Naidoo K."/>
            <person name="Pethybridge S.J."/>
            <person name="Sun J."/>
            <person name="Steenkamp E.T."/>
            <person name="van der Nest M.A."/>
            <person name="van Wyk S."/>
            <person name="Wingfield M.J."/>
            <person name="Xiong C."/>
            <person name="Yue Q."/>
            <person name="Zhang X."/>
        </authorList>
    </citation>
    <scope>NUCLEOTIDE SEQUENCE [LARGE SCALE GENOMIC DNA]</scope>
    <source>
        <strain evidence="5 6">BP 5553</strain>
    </source>
</reference>
<dbReference type="InterPro" id="IPR011701">
    <property type="entry name" value="MFS"/>
</dbReference>
<organism evidence="5 6">
    <name type="scientific">Venustampulla echinocandica</name>
    <dbReference type="NCBI Taxonomy" id="2656787"/>
    <lineage>
        <taxon>Eukaryota</taxon>
        <taxon>Fungi</taxon>
        <taxon>Dikarya</taxon>
        <taxon>Ascomycota</taxon>
        <taxon>Pezizomycotina</taxon>
        <taxon>Leotiomycetes</taxon>
        <taxon>Helotiales</taxon>
        <taxon>Pleuroascaceae</taxon>
        <taxon>Venustampulla</taxon>
    </lineage>
</organism>
<keyword evidence="6" id="KW-1185">Reference proteome</keyword>
<dbReference type="GO" id="GO:0022857">
    <property type="term" value="F:transmembrane transporter activity"/>
    <property type="evidence" value="ECO:0007669"/>
    <property type="project" value="InterPro"/>
</dbReference>
<dbReference type="PANTHER" id="PTHR11360:SF130">
    <property type="entry name" value="MAJOR FACILITATOR SUPERFAMILY (MFS) PROFILE DOMAIN-CONTAINING PROTEIN-RELATED"/>
    <property type="match status" value="1"/>
</dbReference>
<comment type="subcellular location">
    <subcellularLocation>
        <location evidence="1">Membrane</location>
        <topology evidence="1">Multi-pass membrane protein</topology>
    </subcellularLocation>
</comment>
<feature type="transmembrane region" description="Helical" evidence="4">
    <location>
        <begin position="139"/>
        <end position="159"/>
    </location>
</feature>
<dbReference type="GeneID" id="43601344"/>
<feature type="transmembrane region" description="Helical" evidence="4">
    <location>
        <begin position="374"/>
        <end position="395"/>
    </location>
</feature>
<feature type="transmembrane region" description="Helical" evidence="4">
    <location>
        <begin position="55"/>
        <end position="73"/>
    </location>
</feature>
<feature type="transmembrane region" description="Helical" evidence="4">
    <location>
        <begin position="85"/>
        <end position="103"/>
    </location>
</feature>
<accession>A0A370TEE3</accession>
<feature type="transmembrane region" description="Helical" evidence="4">
    <location>
        <begin position="337"/>
        <end position="362"/>
    </location>
</feature>
<dbReference type="GO" id="GO:0016020">
    <property type="term" value="C:membrane"/>
    <property type="evidence" value="ECO:0007669"/>
    <property type="project" value="UniProtKB-SubCell"/>
</dbReference>
<dbReference type="PANTHER" id="PTHR11360">
    <property type="entry name" value="MONOCARBOXYLATE TRANSPORTER"/>
    <property type="match status" value="1"/>
</dbReference>
<feature type="transmembrane region" description="Helical" evidence="4">
    <location>
        <begin position="203"/>
        <end position="223"/>
    </location>
</feature>
<dbReference type="Pfam" id="PF07690">
    <property type="entry name" value="MFS_1"/>
    <property type="match status" value="1"/>
</dbReference>
<evidence type="ECO:0000256" key="2">
    <source>
        <dbReference type="ARBA" id="ARBA00006727"/>
    </source>
</evidence>
<proteinExistence type="inferred from homology"/>
<dbReference type="OrthoDB" id="6499973at2759"/>
<feature type="transmembrane region" description="Helical" evidence="4">
    <location>
        <begin position="283"/>
        <end position="304"/>
    </location>
</feature>
<dbReference type="AlphaFoldDB" id="A0A370TEE3"/>
<comment type="similarity">
    <text evidence="2">Belongs to the major facilitator superfamily. Monocarboxylate porter (TC 2.A.1.13) family.</text>
</comment>
<dbReference type="RefSeq" id="XP_031866549.1">
    <property type="nucleotide sequence ID" value="XM_032017118.1"/>
</dbReference>
<evidence type="ECO:0000313" key="6">
    <source>
        <dbReference type="Proteomes" id="UP000254866"/>
    </source>
</evidence>
<feature type="transmembrane region" description="Helical" evidence="4">
    <location>
        <begin position="115"/>
        <end position="133"/>
    </location>
</feature>
<dbReference type="InterPro" id="IPR036259">
    <property type="entry name" value="MFS_trans_sf"/>
</dbReference>
<feature type="transmembrane region" description="Helical" evidence="4">
    <location>
        <begin position="311"/>
        <end position="331"/>
    </location>
</feature>
<dbReference type="Proteomes" id="UP000254866">
    <property type="component" value="Unassembled WGS sequence"/>
</dbReference>
<feature type="transmembrane region" description="Helical" evidence="4">
    <location>
        <begin position="407"/>
        <end position="426"/>
    </location>
</feature>
<keyword evidence="4" id="KW-1133">Transmembrane helix</keyword>
<dbReference type="SUPFAM" id="SSF103473">
    <property type="entry name" value="MFS general substrate transporter"/>
    <property type="match status" value="1"/>
</dbReference>